<name>A0ABT4MVD0_GORRU</name>
<protein>
    <submittedName>
        <fullName evidence="1">Uncharacterized protein</fullName>
    </submittedName>
</protein>
<accession>A0ABT4MVD0</accession>
<proteinExistence type="predicted"/>
<dbReference type="SUPFAM" id="SSF53474">
    <property type="entry name" value="alpha/beta-Hydrolases"/>
    <property type="match status" value="1"/>
</dbReference>
<dbReference type="InterPro" id="IPR029058">
    <property type="entry name" value="AB_hydrolase_fold"/>
</dbReference>
<gene>
    <name evidence="1" type="ORF">O4213_13320</name>
</gene>
<dbReference type="RefSeq" id="WP_301571577.1">
    <property type="nucleotide sequence ID" value="NZ_JAPWIE010000003.1"/>
</dbReference>
<reference evidence="1" key="1">
    <citation type="submission" date="2022-12" db="EMBL/GenBank/DDBJ databases">
        <authorList>
            <person name="Krivoruchko A.V."/>
            <person name="Elkin A."/>
        </authorList>
    </citation>
    <scope>NUCLEOTIDE SEQUENCE</scope>
    <source>
        <strain evidence="1">IEGM 1388</strain>
    </source>
</reference>
<evidence type="ECO:0000313" key="1">
    <source>
        <dbReference type="EMBL" id="MCZ4550969.1"/>
    </source>
</evidence>
<dbReference type="EMBL" id="JAPWIE010000003">
    <property type="protein sequence ID" value="MCZ4550969.1"/>
    <property type="molecule type" value="Genomic_DNA"/>
</dbReference>
<comment type="caution">
    <text evidence="1">The sequence shown here is derived from an EMBL/GenBank/DDBJ whole genome shotgun (WGS) entry which is preliminary data.</text>
</comment>
<dbReference type="Proteomes" id="UP001067235">
    <property type="component" value="Unassembled WGS sequence"/>
</dbReference>
<dbReference type="Gene3D" id="3.40.50.1820">
    <property type="entry name" value="alpha/beta hydrolase"/>
    <property type="match status" value="1"/>
</dbReference>
<keyword evidence="2" id="KW-1185">Reference proteome</keyword>
<sequence length="278" mass="29342">MQLHTDPAFDRLLLRSLSVTAVGAANATAIAGVGTQVAPGEVVSWERYWRREGDRALERADDRLAADDVSGAGRQLLSASWSYGQAAHFYRSDPASEMWQTNRLSQISAFQAAIPLLPNRCEPIVMSTRVGNCHGYLIGEEQNAGAYVLIPVGVEMSVEDSYALFASTAEAVGTRCLVIDLCMSDGTRAADADVMGTALTWLSGRSSKVFVLGWGALASRTVAAIGDPSGLAGVLCCPNAAEADAVCRLLPALECPSVLLPPDSEVAAGLRWLPSTVS</sequence>
<evidence type="ECO:0000313" key="2">
    <source>
        <dbReference type="Proteomes" id="UP001067235"/>
    </source>
</evidence>
<organism evidence="1 2">
    <name type="scientific">Gordonia rubripertincta</name>
    <name type="common">Rhodococcus corallinus</name>
    <dbReference type="NCBI Taxonomy" id="36822"/>
    <lineage>
        <taxon>Bacteria</taxon>
        <taxon>Bacillati</taxon>
        <taxon>Actinomycetota</taxon>
        <taxon>Actinomycetes</taxon>
        <taxon>Mycobacteriales</taxon>
        <taxon>Gordoniaceae</taxon>
        <taxon>Gordonia</taxon>
    </lineage>
</organism>